<dbReference type="OrthoDB" id="292264at2"/>
<feature type="signal peptide" evidence="3">
    <location>
        <begin position="1"/>
        <end position="22"/>
    </location>
</feature>
<gene>
    <name evidence="4" type="ORF">GRI97_04380</name>
</gene>
<reference evidence="4 5" key="1">
    <citation type="submission" date="2019-12" db="EMBL/GenBank/DDBJ databases">
        <title>Genomic-based taxomic classification of the family Erythrobacteraceae.</title>
        <authorList>
            <person name="Xu L."/>
        </authorList>
    </citation>
    <scope>NUCLEOTIDE SEQUENCE [LARGE SCALE GENOMIC DNA]</scope>
    <source>
        <strain evidence="4 5">S36</strain>
    </source>
</reference>
<dbReference type="RefSeq" id="WP_161389882.1">
    <property type="nucleotide sequence ID" value="NZ_JBHSCP010000001.1"/>
</dbReference>
<organism evidence="4 5">
    <name type="scientific">Croceibacterium xixiisoli</name>
    <dbReference type="NCBI Taxonomy" id="1476466"/>
    <lineage>
        <taxon>Bacteria</taxon>
        <taxon>Pseudomonadati</taxon>
        <taxon>Pseudomonadota</taxon>
        <taxon>Alphaproteobacteria</taxon>
        <taxon>Sphingomonadales</taxon>
        <taxon>Erythrobacteraceae</taxon>
        <taxon>Croceibacterium</taxon>
    </lineage>
</organism>
<evidence type="ECO:0000256" key="2">
    <source>
        <dbReference type="ARBA" id="ARBA00023134"/>
    </source>
</evidence>
<comment type="caution">
    <text evidence="4">The sequence shown here is derived from an EMBL/GenBank/DDBJ whole genome shotgun (WGS) entry which is preliminary data.</text>
</comment>
<dbReference type="EMBL" id="WTYJ01000001">
    <property type="protein sequence ID" value="MXO98222.1"/>
    <property type="molecule type" value="Genomic_DNA"/>
</dbReference>
<keyword evidence="2" id="KW-0342">GTP-binding</keyword>
<evidence type="ECO:0000313" key="5">
    <source>
        <dbReference type="Proteomes" id="UP000469430"/>
    </source>
</evidence>
<dbReference type="AlphaFoldDB" id="A0A6I4TQP1"/>
<keyword evidence="3" id="KW-0732">Signal</keyword>
<sequence length="131" mass="13613">MNRILALIVIASTPFIAAGALAQDAAGPAQYSPGQPIPAELALMERSPEGGRSTPIFDPYRPSIVFDDAEPVTCEFFTDINGGHRPGTTNPMRLVCPVAVREGQSFTAFERNRKVGTGVVTGGAAAAGGGR</sequence>
<evidence type="ECO:0000256" key="1">
    <source>
        <dbReference type="ARBA" id="ARBA00022741"/>
    </source>
</evidence>
<proteinExistence type="predicted"/>
<dbReference type="GO" id="GO:0005525">
    <property type="term" value="F:GTP binding"/>
    <property type="evidence" value="ECO:0007669"/>
    <property type="project" value="UniProtKB-KW"/>
</dbReference>
<evidence type="ECO:0000313" key="4">
    <source>
        <dbReference type="EMBL" id="MXO98222.1"/>
    </source>
</evidence>
<keyword evidence="5" id="KW-1185">Reference proteome</keyword>
<name>A0A6I4TQP1_9SPHN</name>
<keyword evidence="1" id="KW-0547">Nucleotide-binding</keyword>
<dbReference type="InterPro" id="IPR009001">
    <property type="entry name" value="Transl_elong_EF1A/Init_IF2_C"/>
</dbReference>
<evidence type="ECO:0000256" key="3">
    <source>
        <dbReference type="SAM" id="SignalP"/>
    </source>
</evidence>
<dbReference type="Gene3D" id="2.40.30.10">
    <property type="entry name" value="Translation factors"/>
    <property type="match status" value="1"/>
</dbReference>
<feature type="chain" id="PRO_5026061153" evidence="3">
    <location>
        <begin position="23"/>
        <end position="131"/>
    </location>
</feature>
<dbReference type="Proteomes" id="UP000469430">
    <property type="component" value="Unassembled WGS sequence"/>
</dbReference>
<protein>
    <submittedName>
        <fullName evidence="4">Uncharacterized protein</fullName>
    </submittedName>
</protein>
<accession>A0A6I4TQP1</accession>
<dbReference type="SUPFAM" id="SSF50465">
    <property type="entry name" value="EF-Tu/eEF-1alpha/eIF2-gamma C-terminal domain"/>
    <property type="match status" value="1"/>
</dbReference>